<dbReference type="OrthoDB" id="508070at2759"/>
<dbReference type="Pfam" id="PF15704">
    <property type="entry name" value="Mt_ATP_synt"/>
    <property type="match status" value="1"/>
</dbReference>
<dbReference type="AlphaFoldDB" id="A0A8T2QEZ2"/>
<comment type="caution">
    <text evidence="1">The sequence shown here is derived from an EMBL/GenBank/DDBJ whole genome shotgun (WGS) entry which is preliminary data.</text>
</comment>
<evidence type="ECO:0008006" key="3">
    <source>
        <dbReference type="Google" id="ProtNLM"/>
    </source>
</evidence>
<dbReference type="OMA" id="YFAKEAN"/>
<dbReference type="PANTHER" id="PTHR36013:SF2">
    <property type="entry name" value="ATP SYNTHASE 24 KDA SUBUNIT, MITOCHONDRIAL-RELATED"/>
    <property type="match status" value="1"/>
</dbReference>
<dbReference type="InterPro" id="IPR031432">
    <property type="entry name" value="MGP1"/>
</dbReference>
<gene>
    <name evidence="1" type="ORF">KP509_35G045300</name>
</gene>
<accession>A0A8T2QEZ2</accession>
<keyword evidence="2" id="KW-1185">Reference proteome</keyword>
<protein>
    <recommendedName>
        <fullName evidence="3">ATP synthase 24 kDa subunit, mitochondrial</fullName>
    </recommendedName>
</protein>
<reference evidence="1" key="1">
    <citation type="submission" date="2021-08" db="EMBL/GenBank/DDBJ databases">
        <title>WGS assembly of Ceratopteris richardii.</title>
        <authorList>
            <person name="Marchant D.B."/>
            <person name="Chen G."/>
            <person name="Jenkins J."/>
            <person name="Shu S."/>
            <person name="Leebens-Mack J."/>
            <person name="Grimwood J."/>
            <person name="Schmutz J."/>
            <person name="Soltis P."/>
            <person name="Soltis D."/>
            <person name="Chen Z.-H."/>
        </authorList>
    </citation>
    <scope>NUCLEOTIDE SEQUENCE</scope>
    <source>
        <strain evidence="1">Whitten #5841</strain>
        <tissue evidence="1">Leaf</tissue>
    </source>
</reference>
<name>A0A8T2QEZ2_CERRI</name>
<organism evidence="1 2">
    <name type="scientific">Ceratopteris richardii</name>
    <name type="common">Triangle waterfern</name>
    <dbReference type="NCBI Taxonomy" id="49495"/>
    <lineage>
        <taxon>Eukaryota</taxon>
        <taxon>Viridiplantae</taxon>
        <taxon>Streptophyta</taxon>
        <taxon>Embryophyta</taxon>
        <taxon>Tracheophyta</taxon>
        <taxon>Polypodiopsida</taxon>
        <taxon>Polypodiidae</taxon>
        <taxon>Polypodiales</taxon>
        <taxon>Pteridineae</taxon>
        <taxon>Pteridaceae</taxon>
        <taxon>Parkerioideae</taxon>
        <taxon>Ceratopteris</taxon>
    </lineage>
</organism>
<dbReference type="Proteomes" id="UP000825935">
    <property type="component" value="Chromosome 35"/>
</dbReference>
<dbReference type="PANTHER" id="PTHR36013">
    <property type="entry name" value="ATP SYNTHASE 24 KDA SUBUNIT, MITOCHONDRIAL-RELATED"/>
    <property type="match status" value="1"/>
</dbReference>
<dbReference type="EMBL" id="CM035440">
    <property type="protein sequence ID" value="KAH7282727.1"/>
    <property type="molecule type" value="Genomic_DNA"/>
</dbReference>
<evidence type="ECO:0000313" key="2">
    <source>
        <dbReference type="Proteomes" id="UP000825935"/>
    </source>
</evidence>
<sequence length="291" mass="32588">MSAAALLRSASRLPRQFTAPWPVTRDAISGAGTFAAHGSESNFFVMQLGGSRCLLREPTSQVQISGASSFQGPDIMGTIPSVRFYSSAPSASSDEKDPLKRIFFNLMKKYRTYMSELMKSKITLDPDDPKAVSDYKTFVDGIRKKVGVLSRPQQLQTLVKREAALAPDLKTFYHALPKIKARFGITETYDGDKMMVEAVEKVEKKIGRVLKRGDKEGIVLLKKEFDTINKTLGVDPIQKKELEAEAELGFAKAELQQIKDEVVKVIEAQKKRQGYEHVQVDIKTLDHRNYL</sequence>
<evidence type="ECO:0000313" key="1">
    <source>
        <dbReference type="EMBL" id="KAH7282727.1"/>
    </source>
</evidence>
<proteinExistence type="predicted"/>